<evidence type="ECO:0000256" key="6">
    <source>
        <dbReference type="ARBA" id="ARBA00023180"/>
    </source>
</evidence>
<comment type="similarity">
    <text evidence="2">Belongs to the CD36 family.</text>
</comment>
<dbReference type="GO" id="GO:0016020">
    <property type="term" value="C:membrane"/>
    <property type="evidence" value="ECO:0007669"/>
    <property type="project" value="UniProtKB-SubCell"/>
</dbReference>
<gene>
    <name evidence="7" type="primary">SCARB2_1</name>
    <name evidence="7" type="ORF">CEXT_215001</name>
</gene>
<reference evidence="7 8" key="1">
    <citation type="submission" date="2021-06" db="EMBL/GenBank/DDBJ databases">
        <title>Caerostris extrusa draft genome.</title>
        <authorList>
            <person name="Kono N."/>
            <person name="Arakawa K."/>
        </authorList>
    </citation>
    <scope>NUCLEOTIDE SEQUENCE [LARGE SCALE GENOMIC DNA]</scope>
</reference>
<dbReference type="EMBL" id="BPLR01009438">
    <property type="protein sequence ID" value="GIY31953.1"/>
    <property type="molecule type" value="Genomic_DNA"/>
</dbReference>
<dbReference type="InterPro" id="IPR002159">
    <property type="entry name" value="CD36_fam"/>
</dbReference>
<accession>A0AAV4SJL6</accession>
<name>A0AAV4SJL6_CAEEX</name>
<comment type="subcellular location">
    <subcellularLocation>
        <location evidence="1">Membrane</location>
    </subcellularLocation>
</comment>
<keyword evidence="4" id="KW-1133">Transmembrane helix</keyword>
<evidence type="ECO:0000256" key="2">
    <source>
        <dbReference type="ARBA" id="ARBA00010532"/>
    </source>
</evidence>
<sequence length="99" mass="11452">MVVTVIPFKIYQSISISASEVLELDEYGNKGAKPILQELGPYVFKGHWMKDDIEWDDSDGTVTYRDIKEYTFCSRTFCWRSRGDGVYPEWASIGCNQLR</sequence>
<dbReference type="Pfam" id="PF01130">
    <property type="entry name" value="CD36"/>
    <property type="match status" value="1"/>
</dbReference>
<evidence type="ECO:0000256" key="5">
    <source>
        <dbReference type="ARBA" id="ARBA00023136"/>
    </source>
</evidence>
<keyword evidence="6" id="KW-0325">Glycoprotein</keyword>
<proteinExistence type="inferred from homology"/>
<comment type="caution">
    <text evidence="7">The sequence shown here is derived from an EMBL/GenBank/DDBJ whole genome shotgun (WGS) entry which is preliminary data.</text>
</comment>
<evidence type="ECO:0000313" key="8">
    <source>
        <dbReference type="Proteomes" id="UP001054945"/>
    </source>
</evidence>
<keyword evidence="5" id="KW-0472">Membrane</keyword>
<evidence type="ECO:0000256" key="4">
    <source>
        <dbReference type="ARBA" id="ARBA00022989"/>
    </source>
</evidence>
<protein>
    <submittedName>
        <fullName evidence="7">Lysosome membrane protein 2</fullName>
    </submittedName>
</protein>
<evidence type="ECO:0000256" key="3">
    <source>
        <dbReference type="ARBA" id="ARBA00022692"/>
    </source>
</evidence>
<evidence type="ECO:0000313" key="7">
    <source>
        <dbReference type="EMBL" id="GIY31953.1"/>
    </source>
</evidence>
<evidence type="ECO:0000256" key="1">
    <source>
        <dbReference type="ARBA" id="ARBA00004370"/>
    </source>
</evidence>
<dbReference type="Proteomes" id="UP001054945">
    <property type="component" value="Unassembled WGS sequence"/>
</dbReference>
<keyword evidence="3" id="KW-0812">Transmembrane</keyword>
<organism evidence="7 8">
    <name type="scientific">Caerostris extrusa</name>
    <name type="common">Bark spider</name>
    <name type="synonym">Caerostris bankana</name>
    <dbReference type="NCBI Taxonomy" id="172846"/>
    <lineage>
        <taxon>Eukaryota</taxon>
        <taxon>Metazoa</taxon>
        <taxon>Ecdysozoa</taxon>
        <taxon>Arthropoda</taxon>
        <taxon>Chelicerata</taxon>
        <taxon>Arachnida</taxon>
        <taxon>Araneae</taxon>
        <taxon>Araneomorphae</taxon>
        <taxon>Entelegynae</taxon>
        <taxon>Araneoidea</taxon>
        <taxon>Araneidae</taxon>
        <taxon>Caerostris</taxon>
    </lineage>
</organism>
<dbReference type="AlphaFoldDB" id="A0AAV4SJL6"/>
<keyword evidence="8" id="KW-1185">Reference proteome</keyword>